<dbReference type="AlphaFoldDB" id="A0A239LCA7"/>
<evidence type="ECO:0000313" key="2">
    <source>
        <dbReference type="EMBL" id="SNT28287.1"/>
    </source>
</evidence>
<dbReference type="OrthoDB" id="680984at2"/>
<evidence type="ECO:0000256" key="1">
    <source>
        <dbReference type="SAM" id="Phobius"/>
    </source>
</evidence>
<feature type="transmembrane region" description="Helical" evidence="1">
    <location>
        <begin position="79"/>
        <end position="98"/>
    </location>
</feature>
<dbReference type="Proteomes" id="UP000198393">
    <property type="component" value="Unassembled WGS sequence"/>
</dbReference>
<keyword evidence="1" id="KW-0472">Membrane</keyword>
<accession>A0A239LCA7</accession>
<dbReference type="EMBL" id="FZPD01000005">
    <property type="protein sequence ID" value="SNT28287.1"/>
    <property type="molecule type" value="Genomic_DNA"/>
</dbReference>
<organism evidence="2 3">
    <name type="scientific">Ekhidna lutea</name>
    <dbReference type="NCBI Taxonomy" id="447679"/>
    <lineage>
        <taxon>Bacteria</taxon>
        <taxon>Pseudomonadati</taxon>
        <taxon>Bacteroidota</taxon>
        <taxon>Cytophagia</taxon>
        <taxon>Cytophagales</taxon>
        <taxon>Reichenbachiellaceae</taxon>
        <taxon>Ekhidna</taxon>
    </lineage>
</organism>
<feature type="transmembrane region" description="Helical" evidence="1">
    <location>
        <begin position="14"/>
        <end position="34"/>
    </location>
</feature>
<keyword evidence="3" id="KW-1185">Reference proteome</keyword>
<reference evidence="2 3" key="1">
    <citation type="submission" date="2017-06" db="EMBL/GenBank/DDBJ databases">
        <authorList>
            <person name="Kim H.J."/>
            <person name="Triplett B.A."/>
        </authorList>
    </citation>
    <scope>NUCLEOTIDE SEQUENCE [LARGE SCALE GENOMIC DNA]</scope>
    <source>
        <strain evidence="2 3">DSM 19307</strain>
    </source>
</reference>
<evidence type="ECO:0000313" key="3">
    <source>
        <dbReference type="Proteomes" id="UP000198393"/>
    </source>
</evidence>
<dbReference type="RefSeq" id="WP_089357839.1">
    <property type="nucleotide sequence ID" value="NZ_FZPD01000005.1"/>
</dbReference>
<name>A0A239LCA7_EKHLU</name>
<feature type="transmembrane region" description="Helical" evidence="1">
    <location>
        <begin position="46"/>
        <end position="67"/>
    </location>
</feature>
<keyword evidence="1" id="KW-0812">Transmembrane</keyword>
<keyword evidence="1" id="KW-1133">Transmembrane helix</keyword>
<feature type="transmembrane region" description="Helical" evidence="1">
    <location>
        <begin position="104"/>
        <end position="124"/>
    </location>
</feature>
<sequence length="129" mass="14347">MNNSKLVANPLRKLFLIDSIGAILSAILLGYVLVEFQSLIGMPEDILKVLAGIASLFFLYSISCFLVNPMNAETRLRTIAIANLLYCLATLILIIIYFDQLTLLGLSYFLLEIIIIVAIARLELRSVLN</sequence>
<proteinExistence type="predicted"/>
<gene>
    <name evidence="2" type="ORF">SAMN05421640_3163</name>
</gene>
<protein>
    <submittedName>
        <fullName evidence="2">Uncharacterized protein</fullName>
    </submittedName>
</protein>